<organism evidence="5 6">
    <name type="scientific">Elysia chlorotica</name>
    <name type="common">Eastern emerald elysia</name>
    <name type="synonym">Sea slug</name>
    <dbReference type="NCBI Taxonomy" id="188477"/>
    <lineage>
        <taxon>Eukaryota</taxon>
        <taxon>Metazoa</taxon>
        <taxon>Spiralia</taxon>
        <taxon>Lophotrochozoa</taxon>
        <taxon>Mollusca</taxon>
        <taxon>Gastropoda</taxon>
        <taxon>Heterobranchia</taxon>
        <taxon>Euthyneura</taxon>
        <taxon>Panpulmonata</taxon>
        <taxon>Sacoglossa</taxon>
        <taxon>Placobranchoidea</taxon>
        <taxon>Plakobranchidae</taxon>
        <taxon>Elysia</taxon>
    </lineage>
</organism>
<dbReference type="Proteomes" id="UP000271974">
    <property type="component" value="Unassembled WGS sequence"/>
</dbReference>
<keyword evidence="3" id="KW-1133">Transmembrane helix</keyword>
<dbReference type="PANTHER" id="PTHR16320:SF1">
    <property type="entry name" value="SPHINGOMYELINASE DDB_G0288017"/>
    <property type="match status" value="1"/>
</dbReference>
<comment type="caution">
    <text evidence="5">The sequence shown here is derived from an EMBL/GenBank/DDBJ whole genome shotgun (WGS) entry which is preliminary data.</text>
</comment>
<accession>A0A433T4Y0</accession>
<dbReference type="GO" id="GO:0004767">
    <property type="term" value="F:sphingomyelin phosphodiesterase activity"/>
    <property type="evidence" value="ECO:0007669"/>
    <property type="project" value="UniProtKB-EC"/>
</dbReference>
<dbReference type="Gene3D" id="3.60.10.10">
    <property type="entry name" value="Endonuclease/exonuclease/phosphatase"/>
    <property type="match status" value="1"/>
</dbReference>
<gene>
    <name evidence="5" type="ORF">EGW08_015659</name>
</gene>
<sequence length="507" mass="58081">MAGLEESYLSQTANLFLALVRYLLYPSYFSFNCLTSLYCPTFQEQKESSKSSFPLKRLVLTVLWAAMFVLLLPITALLLPLRCMLVSLRRPFRYSEHHSERTCLLEKTAQRAMAAGEYKFSIGSANICLAPEILSRMNHLPDVDYRSVNIGQRIKEDQFASHQMLLPSNGSPARTNGPQKLETEVSHVSTWFPQLDFLCLQEAWSSYHNKVLIEELHQSFPYIVHDVGVHAFNVNSFILNSGHLVASRHPIEAVDFKPYKNFVDHGKIISMGLTSVKHVNILHQALTELLSIQLQLGSQRSKGKNVAYVFNTHLQSYQGKHEIIPRQLDELLEYSQVFMAKTRRAEDNIAFCIVCGDFNMDNLSPADEAHTRHRIFELFEDFPRLKPGQDKPWAIGTEMRQDRMMDRAVSTPEFLKQAVEDATLRQCYLIDADITEHSKESLVYAPVKMDGHVKVRAVPEGGRRRIDYILYDKQYPVEVKGYQFVTRLASLTDHIPVAMEFTCSRLL</sequence>
<name>A0A433T4Y0_ELYCH</name>
<evidence type="ECO:0000256" key="1">
    <source>
        <dbReference type="ARBA" id="ARBA00006335"/>
    </source>
</evidence>
<feature type="domain" description="Endonuclease/exonuclease/phosphatase" evidence="4">
    <location>
        <begin position="186"/>
        <end position="368"/>
    </location>
</feature>
<dbReference type="GO" id="GO:0005737">
    <property type="term" value="C:cytoplasm"/>
    <property type="evidence" value="ECO:0007669"/>
    <property type="project" value="TreeGrafter"/>
</dbReference>
<feature type="transmembrane region" description="Helical" evidence="3">
    <location>
        <begin position="15"/>
        <end position="38"/>
    </location>
</feature>
<evidence type="ECO:0000313" key="5">
    <source>
        <dbReference type="EMBL" id="RUS76581.1"/>
    </source>
</evidence>
<dbReference type="Pfam" id="PF03372">
    <property type="entry name" value="Exo_endo_phos"/>
    <property type="match status" value="1"/>
</dbReference>
<dbReference type="EMBL" id="RQTK01000651">
    <property type="protein sequence ID" value="RUS76581.1"/>
    <property type="molecule type" value="Genomic_DNA"/>
</dbReference>
<dbReference type="InterPro" id="IPR038772">
    <property type="entry name" value="Sph/SMPD2-like"/>
</dbReference>
<evidence type="ECO:0000259" key="4">
    <source>
        <dbReference type="Pfam" id="PF03372"/>
    </source>
</evidence>
<evidence type="ECO:0000256" key="2">
    <source>
        <dbReference type="ARBA" id="ARBA00012369"/>
    </source>
</evidence>
<protein>
    <recommendedName>
        <fullName evidence="2">sphingomyelin phosphodiesterase</fullName>
        <ecNumber evidence="2">3.1.4.12</ecNumber>
    </recommendedName>
</protein>
<dbReference type="EC" id="3.1.4.12" evidence="2"/>
<evidence type="ECO:0000256" key="3">
    <source>
        <dbReference type="SAM" id="Phobius"/>
    </source>
</evidence>
<feature type="transmembrane region" description="Helical" evidence="3">
    <location>
        <begin position="58"/>
        <end position="81"/>
    </location>
</feature>
<evidence type="ECO:0000313" key="6">
    <source>
        <dbReference type="Proteomes" id="UP000271974"/>
    </source>
</evidence>
<keyword evidence="3" id="KW-0812">Transmembrane</keyword>
<dbReference type="InterPro" id="IPR005135">
    <property type="entry name" value="Endo/exonuclease/phosphatase"/>
</dbReference>
<dbReference type="InterPro" id="IPR036691">
    <property type="entry name" value="Endo/exonu/phosph_ase_sf"/>
</dbReference>
<dbReference type="STRING" id="188477.A0A433T4Y0"/>
<proteinExistence type="inferred from homology"/>
<keyword evidence="6" id="KW-1185">Reference proteome</keyword>
<dbReference type="OrthoDB" id="40902at2759"/>
<reference evidence="5 6" key="1">
    <citation type="submission" date="2019-01" db="EMBL/GenBank/DDBJ databases">
        <title>A draft genome assembly of the solar-powered sea slug Elysia chlorotica.</title>
        <authorList>
            <person name="Cai H."/>
            <person name="Li Q."/>
            <person name="Fang X."/>
            <person name="Li J."/>
            <person name="Curtis N.E."/>
            <person name="Altenburger A."/>
            <person name="Shibata T."/>
            <person name="Feng M."/>
            <person name="Maeda T."/>
            <person name="Schwartz J.A."/>
            <person name="Shigenobu S."/>
            <person name="Lundholm N."/>
            <person name="Nishiyama T."/>
            <person name="Yang H."/>
            <person name="Hasebe M."/>
            <person name="Li S."/>
            <person name="Pierce S.K."/>
            <person name="Wang J."/>
        </authorList>
    </citation>
    <scope>NUCLEOTIDE SEQUENCE [LARGE SCALE GENOMIC DNA]</scope>
    <source>
        <strain evidence="5">EC2010</strain>
        <tissue evidence="5">Whole organism of an adult</tissue>
    </source>
</reference>
<dbReference type="PANTHER" id="PTHR16320">
    <property type="entry name" value="SPHINGOMYELINASE FAMILY MEMBER"/>
    <property type="match status" value="1"/>
</dbReference>
<comment type="similarity">
    <text evidence="1">Belongs to the neutral sphingomyelinase family.</text>
</comment>
<keyword evidence="3" id="KW-0472">Membrane</keyword>
<dbReference type="SUPFAM" id="SSF56219">
    <property type="entry name" value="DNase I-like"/>
    <property type="match status" value="1"/>
</dbReference>
<dbReference type="AlphaFoldDB" id="A0A433T4Y0"/>